<feature type="compositionally biased region" description="Polar residues" evidence="1">
    <location>
        <begin position="14"/>
        <end position="23"/>
    </location>
</feature>
<accession>A0AAE1CLR5</accession>
<protein>
    <submittedName>
        <fullName evidence="2">Uncharacterized protein</fullName>
    </submittedName>
</protein>
<keyword evidence="3" id="KW-1185">Reference proteome</keyword>
<dbReference type="AlphaFoldDB" id="A0AAE1CLR5"/>
<name>A0AAE1CLR5_9GAST</name>
<sequence length="83" mass="9479">MNRQHNKSLDHKQSLQTSTHPLHTTNKMWRKVFTMDRSLSQRGGVIVWRQSACVHHGFLVSRDCSSSASYRPAREGSTAWPDG</sequence>
<gene>
    <name evidence="2" type="ORF">RRG08_009633</name>
</gene>
<organism evidence="2 3">
    <name type="scientific">Elysia crispata</name>
    <name type="common">lettuce slug</name>
    <dbReference type="NCBI Taxonomy" id="231223"/>
    <lineage>
        <taxon>Eukaryota</taxon>
        <taxon>Metazoa</taxon>
        <taxon>Spiralia</taxon>
        <taxon>Lophotrochozoa</taxon>
        <taxon>Mollusca</taxon>
        <taxon>Gastropoda</taxon>
        <taxon>Heterobranchia</taxon>
        <taxon>Euthyneura</taxon>
        <taxon>Panpulmonata</taxon>
        <taxon>Sacoglossa</taxon>
        <taxon>Placobranchoidea</taxon>
        <taxon>Plakobranchidae</taxon>
        <taxon>Elysia</taxon>
    </lineage>
</organism>
<proteinExistence type="predicted"/>
<evidence type="ECO:0000313" key="3">
    <source>
        <dbReference type="Proteomes" id="UP001283361"/>
    </source>
</evidence>
<evidence type="ECO:0000256" key="1">
    <source>
        <dbReference type="SAM" id="MobiDB-lite"/>
    </source>
</evidence>
<feature type="region of interest" description="Disordered" evidence="1">
    <location>
        <begin position="1"/>
        <end position="23"/>
    </location>
</feature>
<reference evidence="2" key="1">
    <citation type="journal article" date="2023" name="G3 (Bethesda)">
        <title>A reference genome for the long-term kleptoplast-retaining sea slug Elysia crispata morphotype clarki.</title>
        <authorList>
            <person name="Eastman K.E."/>
            <person name="Pendleton A.L."/>
            <person name="Shaikh M.A."/>
            <person name="Suttiyut T."/>
            <person name="Ogas R."/>
            <person name="Tomko P."/>
            <person name="Gavelis G."/>
            <person name="Widhalm J.R."/>
            <person name="Wisecaver J.H."/>
        </authorList>
    </citation>
    <scope>NUCLEOTIDE SEQUENCE</scope>
    <source>
        <strain evidence="2">ECLA1</strain>
    </source>
</reference>
<evidence type="ECO:0000313" key="2">
    <source>
        <dbReference type="EMBL" id="KAK3711044.1"/>
    </source>
</evidence>
<comment type="caution">
    <text evidence="2">The sequence shown here is derived from an EMBL/GenBank/DDBJ whole genome shotgun (WGS) entry which is preliminary data.</text>
</comment>
<dbReference type="EMBL" id="JAWDGP010007625">
    <property type="protein sequence ID" value="KAK3711044.1"/>
    <property type="molecule type" value="Genomic_DNA"/>
</dbReference>
<dbReference type="Proteomes" id="UP001283361">
    <property type="component" value="Unassembled WGS sequence"/>
</dbReference>
<feature type="region of interest" description="Disordered" evidence="1">
    <location>
        <begin position="64"/>
        <end position="83"/>
    </location>
</feature>